<evidence type="ECO:0000313" key="3">
    <source>
        <dbReference type="Proteomes" id="UP000238701"/>
    </source>
</evidence>
<evidence type="ECO:0000256" key="1">
    <source>
        <dbReference type="SAM" id="MobiDB-lite"/>
    </source>
</evidence>
<reference evidence="3" key="1">
    <citation type="submission" date="2018-02" db="EMBL/GenBank/DDBJ databases">
        <authorList>
            <person name="Hausmann B."/>
        </authorList>
    </citation>
    <scope>NUCLEOTIDE SEQUENCE [LARGE SCALE GENOMIC DNA]</scope>
    <source>
        <strain evidence="3">Peat soil MAG SbA1</strain>
    </source>
</reference>
<dbReference type="EMBL" id="OMOD01000018">
    <property type="protein sequence ID" value="SPF33113.1"/>
    <property type="molecule type" value="Genomic_DNA"/>
</dbReference>
<feature type="region of interest" description="Disordered" evidence="1">
    <location>
        <begin position="62"/>
        <end position="85"/>
    </location>
</feature>
<organism evidence="2 3">
    <name type="scientific">Candidatus Sulfotelmatobacter kueseliae</name>
    <dbReference type="NCBI Taxonomy" id="2042962"/>
    <lineage>
        <taxon>Bacteria</taxon>
        <taxon>Pseudomonadati</taxon>
        <taxon>Acidobacteriota</taxon>
        <taxon>Terriglobia</taxon>
        <taxon>Terriglobales</taxon>
        <taxon>Candidatus Korobacteraceae</taxon>
        <taxon>Candidatus Sulfotelmatobacter</taxon>
    </lineage>
</organism>
<protein>
    <submittedName>
        <fullName evidence="2">Uncharacterized protein</fullName>
    </submittedName>
</protein>
<name>A0A2U3K0C9_9BACT</name>
<gene>
    <name evidence="2" type="ORF">SBA1_1140024</name>
</gene>
<sequence>MHRAAGVKHSANHRLMVIPPPTLAVPGAANAALISCYHTKNEFCFVQTGALAGRVAAARRGRRAGHLARPGHDSAPRRRSCAQGH</sequence>
<proteinExistence type="predicted"/>
<accession>A0A2U3K0C9</accession>
<evidence type="ECO:0000313" key="2">
    <source>
        <dbReference type="EMBL" id="SPF33113.1"/>
    </source>
</evidence>
<dbReference type="AlphaFoldDB" id="A0A2U3K0C9"/>
<dbReference type="Proteomes" id="UP000238701">
    <property type="component" value="Unassembled WGS sequence"/>
</dbReference>